<reference evidence="1 2" key="2">
    <citation type="submission" date="2017-10" db="EMBL/GenBank/DDBJ databases">
        <title>Genome analyses suggest a sexual origin of heterokaryosis in a supposedly ancient asexual fungus.</title>
        <authorList>
            <person name="Corradi N."/>
            <person name="Sedzielewska K."/>
            <person name="Noel J."/>
            <person name="Charron P."/>
            <person name="Farinelli L."/>
            <person name="Marton T."/>
            <person name="Kruger M."/>
            <person name="Pelin A."/>
            <person name="Brachmann A."/>
            <person name="Corradi N."/>
        </authorList>
    </citation>
    <scope>NUCLEOTIDE SEQUENCE [LARGE SCALE GENOMIC DNA]</scope>
    <source>
        <strain evidence="1 2">A1</strain>
    </source>
</reference>
<accession>A0A2N0QIY3</accession>
<comment type="caution">
    <text evidence="1">The sequence shown here is derived from an EMBL/GenBank/DDBJ whole genome shotgun (WGS) entry which is preliminary data.</text>
</comment>
<dbReference type="AlphaFoldDB" id="A0A2N0QIY3"/>
<dbReference type="VEuPathDB" id="FungiDB:RhiirA1_484814"/>
<sequence>MTFKFYMISVSTKDKLSYLIKTSPPELQNVKIYEYTQQNIDTLIECKLQLQDNTIIKILDIPINYDVTLLIKQITNATGKRIATYKEIRKPPQKIQNRNKNDKPIFIKLSYK</sequence>
<dbReference type="EMBL" id="LLXH01008578">
    <property type="protein sequence ID" value="PKC50992.1"/>
    <property type="molecule type" value="Genomic_DNA"/>
</dbReference>
<evidence type="ECO:0000313" key="1">
    <source>
        <dbReference type="EMBL" id="PKC50992.1"/>
    </source>
</evidence>
<proteinExistence type="predicted"/>
<dbReference type="Proteomes" id="UP000232688">
    <property type="component" value="Unassembled WGS sequence"/>
</dbReference>
<name>A0A2N0QIY3_9GLOM</name>
<gene>
    <name evidence="1" type="ORF">RhiirA1_484814</name>
</gene>
<evidence type="ECO:0000313" key="2">
    <source>
        <dbReference type="Proteomes" id="UP000232688"/>
    </source>
</evidence>
<organism evidence="1 2">
    <name type="scientific">Rhizophagus irregularis</name>
    <dbReference type="NCBI Taxonomy" id="588596"/>
    <lineage>
        <taxon>Eukaryota</taxon>
        <taxon>Fungi</taxon>
        <taxon>Fungi incertae sedis</taxon>
        <taxon>Mucoromycota</taxon>
        <taxon>Glomeromycotina</taxon>
        <taxon>Glomeromycetes</taxon>
        <taxon>Glomerales</taxon>
        <taxon>Glomeraceae</taxon>
        <taxon>Rhizophagus</taxon>
    </lineage>
</organism>
<protein>
    <submittedName>
        <fullName evidence="1">Uncharacterized protein</fullName>
    </submittedName>
</protein>
<reference evidence="1 2" key="1">
    <citation type="submission" date="2017-10" db="EMBL/GenBank/DDBJ databases">
        <title>Extensive intraspecific genome diversity in a model arbuscular mycorrhizal fungus.</title>
        <authorList>
            <person name="Chen E.C.H."/>
            <person name="Morin E."/>
            <person name="Baudet D."/>
            <person name="Noel J."/>
            <person name="Ndikumana S."/>
            <person name="Charron P."/>
            <person name="St-Onge C."/>
            <person name="Giorgi J."/>
            <person name="Grigoriev I.V."/>
            <person name="Roux C."/>
            <person name="Martin F.M."/>
            <person name="Corradi N."/>
        </authorList>
    </citation>
    <scope>NUCLEOTIDE SEQUENCE [LARGE SCALE GENOMIC DNA]</scope>
    <source>
        <strain evidence="1 2">A1</strain>
    </source>
</reference>